<dbReference type="EMBL" id="QXFL01000007">
    <property type="protein sequence ID" value="RIV84328.1"/>
    <property type="molecule type" value="Genomic_DNA"/>
</dbReference>
<keyword evidence="6 8" id="KW-0472">Membrane</keyword>
<evidence type="ECO:0000313" key="9">
    <source>
        <dbReference type="EMBL" id="RIV84328.1"/>
    </source>
</evidence>
<reference evidence="9 10" key="1">
    <citation type="submission" date="2018-08" db="EMBL/GenBank/DDBJ databases">
        <title>Erythrobacter zhengii sp.nov., a bacterium isolated from deep-sea sediment.</title>
        <authorList>
            <person name="Fang C."/>
            <person name="Wu Y.-H."/>
            <person name="Sun C."/>
            <person name="Wang H."/>
            <person name="Cheng H."/>
            <person name="Meng F.-X."/>
            <person name="Wang C.-S."/>
            <person name="Xu X.-W."/>
        </authorList>
    </citation>
    <scope>NUCLEOTIDE SEQUENCE [LARGE SCALE GENOMIC DNA]</scope>
    <source>
        <strain evidence="9 10">V18</strain>
    </source>
</reference>
<protein>
    <submittedName>
        <fullName evidence="9">Transporter</fullName>
    </submittedName>
</protein>
<proteinExistence type="inferred from homology"/>
<dbReference type="InterPro" id="IPR053166">
    <property type="entry name" value="UPF0718_permease"/>
</dbReference>
<feature type="transmembrane region" description="Helical" evidence="8">
    <location>
        <begin position="299"/>
        <end position="322"/>
    </location>
</feature>
<feature type="transmembrane region" description="Helical" evidence="8">
    <location>
        <begin position="85"/>
        <end position="108"/>
    </location>
</feature>
<evidence type="ECO:0000256" key="5">
    <source>
        <dbReference type="ARBA" id="ARBA00022989"/>
    </source>
</evidence>
<accession>A0A418NQ96</accession>
<evidence type="ECO:0000256" key="4">
    <source>
        <dbReference type="ARBA" id="ARBA00022692"/>
    </source>
</evidence>
<dbReference type="AlphaFoldDB" id="A0A418NQ96"/>
<feature type="transmembrane region" description="Helical" evidence="8">
    <location>
        <begin position="197"/>
        <end position="221"/>
    </location>
</feature>
<feature type="region of interest" description="Disordered" evidence="7">
    <location>
        <begin position="373"/>
        <end position="393"/>
    </location>
</feature>
<organism evidence="9 10">
    <name type="scientific">Aurantiacibacter zhengii</name>
    <dbReference type="NCBI Taxonomy" id="2307003"/>
    <lineage>
        <taxon>Bacteria</taxon>
        <taxon>Pseudomonadati</taxon>
        <taxon>Pseudomonadota</taxon>
        <taxon>Alphaproteobacteria</taxon>
        <taxon>Sphingomonadales</taxon>
        <taxon>Erythrobacteraceae</taxon>
        <taxon>Aurantiacibacter</taxon>
    </lineage>
</organism>
<sequence length="393" mass="43051">MDNVLLAFETGAGMLWKALWALVFGYIISAGIQVLVRREQMARALGERTPAKAALAGFFGFISSSCSFAALAASRSVFAKGAHPANAVAFLIASTNLVIELGIVLWVLVGWRFTLGNFLLGLFMMIYAYLLTSLLLPRKLAEGARDHAETQMSAENADEEEEGGENRSWKEQLRSSAGWNAIASAFVKEWKMVWKELLFGFTMAGFITVFVPQSFWNAIFLIGGATDSADPGFLIVLENALVAPVVAFFTFIGSMGNIPLAAMLWSKNASFGGVMSFLGADLVAATVIWVHAKYYGWRYALTLSALLYISMVAAGISVHYFFKFAGLIPDARPPVEEMVAFAIDYTFFLNLAFLVVAAMLFLLHRRTNKAALRERSSKNHGGLPSSAEDRRKK</sequence>
<feature type="region of interest" description="Disordered" evidence="7">
    <location>
        <begin position="147"/>
        <end position="170"/>
    </location>
</feature>
<dbReference type="Pfam" id="PF03773">
    <property type="entry name" value="ArsP_1"/>
    <property type="match status" value="1"/>
</dbReference>
<dbReference type="RefSeq" id="WP_119587754.1">
    <property type="nucleotide sequence ID" value="NZ_QXFL01000007.1"/>
</dbReference>
<dbReference type="Proteomes" id="UP000286576">
    <property type="component" value="Unassembled WGS sequence"/>
</dbReference>
<evidence type="ECO:0000256" key="7">
    <source>
        <dbReference type="SAM" id="MobiDB-lite"/>
    </source>
</evidence>
<comment type="caution">
    <text evidence="9">The sequence shown here is derived from an EMBL/GenBank/DDBJ whole genome shotgun (WGS) entry which is preliminary data.</text>
</comment>
<keyword evidence="4 8" id="KW-0812">Transmembrane</keyword>
<comment type="similarity">
    <text evidence="2">Belongs to the UPF0718 family.</text>
</comment>
<evidence type="ECO:0000313" key="10">
    <source>
        <dbReference type="Proteomes" id="UP000286576"/>
    </source>
</evidence>
<name>A0A418NQ96_9SPHN</name>
<comment type="subcellular location">
    <subcellularLocation>
        <location evidence="1">Cell membrane</location>
        <topology evidence="1">Multi-pass membrane protein</topology>
    </subcellularLocation>
</comment>
<dbReference type="OrthoDB" id="9811980at2"/>
<keyword evidence="10" id="KW-1185">Reference proteome</keyword>
<evidence type="ECO:0000256" key="3">
    <source>
        <dbReference type="ARBA" id="ARBA00022475"/>
    </source>
</evidence>
<dbReference type="PANTHER" id="PTHR42775">
    <property type="entry name" value="PERMEASE RV2963-RELATED"/>
    <property type="match status" value="1"/>
</dbReference>
<evidence type="ECO:0000256" key="1">
    <source>
        <dbReference type="ARBA" id="ARBA00004651"/>
    </source>
</evidence>
<feature type="transmembrane region" description="Helical" evidence="8">
    <location>
        <begin position="53"/>
        <end position="73"/>
    </location>
</feature>
<gene>
    <name evidence="9" type="ORF">D2V07_14290</name>
</gene>
<dbReference type="GO" id="GO:0005886">
    <property type="term" value="C:plasma membrane"/>
    <property type="evidence" value="ECO:0007669"/>
    <property type="project" value="UniProtKB-SubCell"/>
</dbReference>
<feature type="transmembrane region" description="Helical" evidence="8">
    <location>
        <begin position="14"/>
        <end position="32"/>
    </location>
</feature>
<feature type="transmembrane region" description="Helical" evidence="8">
    <location>
        <begin position="342"/>
        <end position="363"/>
    </location>
</feature>
<keyword evidence="3" id="KW-1003">Cell membrane</keyword>
<evidence type="ECO:0000256" key="2">
    <source>
        <dbReference type="ARBA" id="ARBA00006386"/>
    </source>
</evidence>
<feature type="transmembrane region" description="Helical" evidence="8">
    <location>
        <begin position="115"/>
        <end position="136"/>
    </location>
</feature>
<keyword evidence="5 8" id="KW-1133">Transmembrane helix</keyword>
<feature type="transmembrane region" description="Helical" evidence="8">
    <location>
        <begin position="233"/>
        <end position="252"/>
    </location>
</feature>
<feature type="transmembrane region" description="Helical" evidence="8">
    <location>
        <begin position="272"/>
        <end position="292"/>
    </location>
</feature>
<evidence type="ECO:0000256" key="6">
    <source>
        <dbReference type="ARBA" id="ARBA00023136"/>
    </source>
</evidence>
<dbReference type="PANTHER" id="PTHR42775:SF1">
    <property type="entry name" value="PERMEASE RV2963-RELATED"/>
    <property type="match status" value="1"/>
</dbReference>
<dbReference type="InterPro" id="IPR005524">
    <property type="entry name" value="DUF318"/>
</dbReference>
<evidence type="ECO:0000256" key="8">
    <source>
        <dbReference type="SAM" id="Phobius"/>
    </source>
</evidence>